<name>A0A4Q7P393_9FIRM</name>
<evidence type="ECO:0000313" key="2">
    <source>
        <dbReference type="EMBL" id="RZS94107.1"/>
    </source>
</evidence>
<dbReference type="AlphaFoldDB" id="A0A4Q7P393"/>
<dbReference type="InterPro" id="IPR002575">
    <property type="entry name" value="Aminoglycoside_PTrfase"/>
</dbReference>
<dbReference type="SUPFAM" id="SSF56112">
    <property type="entry name" value="Protein kinase-like (PK-like)"/>
    <property type="match status" value="1"/>
</dbReference>
<reference evidence="2 3" key="1">
    <citation type="submission" date="2019-02" db="EMBL/GenBank/DDBJ databases">
        <title>Genomic Encyclopedia of Type Strains, Phase IV (KMG-IV): sequencing the most valuable type-strain genomes for metagenomic binning, comparative biology and taxonomic classification.</title>
        <authorList>
            <person name="Goeker M."/>
        </authorList>
    </citation>
    <scope>NUCLEOTIDE SEQUENCE [LARGE SCALE GENOMIC DNA]</scope>
    <source>
        <strain evidence="2 3">DSM 29486</strain>
    </source>
</reference>
<protein>
    <submittedName>
        <fullName evidence="2">Phosphotransferase family enzyme</fullName>
    </submittedName>
</protein>
<sequence>MSEKVLIAKGDQKEIYRVGDKTYKSFEPGFPKAEVLNEAMNTARVEETDLNIPKVLAVTVEDGRWTIVKEYIEGKTLAELMEEHPEKKREYLEKLVDLQIEVNSKKCPLLNRLKEKLARQIDSVKELDDITRYDLQTRLDGMPKHLKLCHGDFEPKNIIVQGDKYYIIDWVHAAQGNASADAARTYLLLALEDQKTADEYLEMFCEKTETAKTYVQKWLPIVAAAQLTKKRPQEKELLMRWLDVVDYE</sequence>
<organism evidence="2 3">
    <name type="scientific">Cuneatibacter caecimuris</name>
    <dbReference type="NCBI Taxonomy" id="1796618"/>
    <lineage>
        <taxon>Bacteria</taxon>
        <taxon>Bacillati</taxon>
        <taxon>Bacillota</taxon>
        <taxon>Clostridia</taxon>
        <taxon>Lachnospirales</taxon>
        <taxon>Lachnospiraceae</taxon>
        <taxon>Cuneatibacter</taxon>
    </lineage>
</organism>
<dbReference type="PANTHER" id="PTHR21310">
    <property type="entry name" value="AMINOGLYCOSIDE PHOSPHOTRANSFERASE-RELATED-RELATED"/>
    <property type="match status" value="1"/>
</dbReference>
<dbReference type="Gene3D" id="3.90.1200.10">
    <property type="match status" value="1"/>
</dbReference>
<dbReference type="Proteomes" id="UP000292927">
    <property type="component" value="Unassembled WGS sequence"/>
</dbReference>
<evidence type="ECO:0000259" key="1">
    <source>
        <dbReference type="Pfam" id="PF01636"/>
    </source>
</evidence>
<proteinExistence type="predicted"/>
<feature type="domain" description="Aminoglycoside phosphotransferase" evidence="1">
    <location>
        <begin position="24"/>
        <end position="203"/>
    </location>
</feature>
<dbReference type="GO" id="GO:0016740">
    <property type="term" value="F:transferase activity"/>
    <property type="evidence" value="ECO:0007669"/>
    <property type="project" value="UniProtKB-KW"/>
</dbReference>
<comment type="caution">
    <text evidence="2">The sequence shown here is derived from an EMBL/GenBank/DDBJ whole genome shotgun (WGS) entry which is preliminary data.</text>
</comment>
<dbReference type="OrthoDB" id="9800774at2"/>
<gene>
    <name evidence="2" type="ORF">EV209_2474</name>
</gene>
<dbReference type="RefSeq" id="WP_130435739.1">
    <property type="nucleotide sequence ID" value="NZ_SGXF01000005.1"/>
</dbReference>
<keyword evidence="2" id="KW-0808">Transferase</keyword>
<dbReference type="Pfam" id="PF01636">
    <property type="entry name" value="APH"/>
    <property type="match status" value="1"/>
</dbReference>
<evidence type="ECO:0000313" key="3">
    <source>
        <dbReference type="Proteomes" id="UP000292927"/>
    </source>
</evidence>
<accession>A0A4Q7P393</accession>
<keyword evidence="3" id="KW-1185">Reference proteome</keyword>
<dbReference type="EMBL" id="SGXF01000005">
    <property type="protein sequence ID" value="RZS94107.1"/>
    <property type="molecule type" value="Genomic_DNA"/>
</dbReference>
<dbReference type="InterPro" id="IPR051678">
    <property type="entry name" value="AGP_Transferase"/>
</dbReference>
<dbReference type="InterPro" id="IPR011009">
    <property type="entry name" value="Kinase-like_dom_sf"/>
</dbReference>